<evidence type="ECO:0000256" key="3">
    <source>
        <dbReference type="ARBA" id="ARBA00022833"/>
    </source>
</evidence>
<dbReference type="STRING" id="857967.G0QUI0"/>
<dbReference type="SMART" id="SM00744">
    <property type="entry name" value="RINGv"/>
    <property type="match status" value="1"/>
</dbReference>
<dbReference type="AlphaFoldDB" id="G0QUI0"/>
<gene>
    <name evidence="6" type="ORF">IMG5_117240</name>
</gene>
<evidence type="ECO:0000256" key="1">
    <source>
        <dbReference type="ARBA" id="ARBA00022723"/>
    </source>
</evidence>
<name>G0QUI0_ICHMU</name>
<feature type="domain" description="FHA" evidence="4">
    <location>
        <begin position="278"/>
        <end position="322"/>
    </location>
</feature>
<protein>
    <recommendedName>
        <fullName evidence="8">Zinc finger protein</fullName>
    </recommendedName>
</protein>
<accession>G0QUI0</accession>
<dbReference type="GO" id="GO:0008270">
    <property type="term" value="F:zinc ion binding"/>
    <property type="evidence" value="ECO:0007669"/>
    <property type="project" value="UniProtKB-KW"/>
</dbReference>
<dbReference type="SUPFAM" id="SSF49879">
    <property type="entry name" value="SMAD/FHA domain"/>
    <property type="match status" value="1"/>
</dbReference>
<sequence>MLYFLKKVLEKIIKNIMIKTYTWNRDSHGLFDYECKSVIKSQIKVIESAQIDIRNNHYVVDSQYIFGVNNQDPKKQEEDEGLGDQSLWTVVKSLKNINGGKGYEIKVGDYVKLGRIRFRVKELQGLNCVKQNINNFHFNPCADILEIDQIMEKMENQDEPGVCRICLGDNEELENPLITPCRCDGTMGFIHIKCLQQWLQSRIHPKITSYSVSFVYKTFDCELCKQPFPNMVKVKNIIYDTVEIPKPNAPYITLEILSKDKNICKGIHVISLDQRQNIKLGRGNDSDIRISDISVSRRHAQLSYNNGSFYLEDNNSKFGTLVLVKEPIVLDNNNSNIAIQVGRSVISFILKKNWKIYQIVISIKQCY</sequence>
<dbReference type="PROSITE" id="PS51292">
    <property type="entry name" value="ZF_RING_CH"/>
    <property type="match status" value="1"/>
</dbReference>
<dbReference type="InterPro" id="IPR013083">
    <property type="entry name" value="Znf_RING/FYVE/PHD"/>
</dbReference>
<dbReference type="OrthoDB" id="264354at2759"/>
<reference evidence="6 7" key="1">
    <citation type="submission" date="2011-07" db="EMBL/GenBank/DDBJ databases">
        <authorList>
            <person name="Coyne R."/>
            <person name="Brami D."/>
            <person name="Johnson J."/>
            <person name="Hostetler J."/>
            <person name="Hannick L."/>
            <person name="Clark T."/>
            <person name="Cassidy-Hanley D."/>
            <person name="Inman J."/>
        </authorList>
    </citation>
    <scope>NUCLEOTIDE SEQUENCE [LARGE SCALE GENOMIC DNA]</scope>
    <source>
        <strain evidence="6 7">G5</strain>
    </source>
</reference>
<dbReference type="PANTHER" id="PTHR46210">
    <property type="entry name" value="FHA DOMAIN-CONTAINING PROTEIN"/>
    <property type="match status" value="1"/>
</dbReference>
<evidence type="ECO:0000259" key="4">
    <source>
        <dbReference type="PROSITE" id="PS50006"/>
    </source>
</evidence>
<dbReference type="CDD" id="cd16495">
    <property type="entry name" value="RING_CH-C4HC3_MARCH"/>
    <property type="match status" value="1"/>
</dbReference>
<evidence type="ECO:0000259" key="5">
    <source>
        <dbReference type="PROSITE" id="PS51292"/>
    </source>
</evidence>
<dbReference type="InterPro" id="IPR000253">
    <property type="entry name" value="FHA_dom"/>
</dbReference>
<dbReference type="EMBL" id="GL983913">
    <property type="protein sequence ID" value="EGR31131.1"/>
    <property type="molecule type" value="Genomic_DNA"/>
</dbReference>
<dbReference type="OMA" id="GNMEPEL"/>
<dbReference type="Proteomes" id="UP000008983">
    <property type="component" value="Unassembled WGS sequence"/>
</dbReference>
<dbReference type="GeneID" id="14907266"/>
<evidence type="ECO:0000313" key="6">
    <source>
        <dbReference type="EMBL" id="EGR31131.1"/>
    </source>
</evidence>
<dbReference type="CDD" id="cd00060">
    <property type="entry name" value="FHA"/>
    <property type="match status" value="1"/>
</dbReference>
<keyword evidence="2" id="KW-0863">Zinc-finger</keyword>
<dbReference type="RefSeq" id="XP_004034617.1">
    <property type="nucleotide sequence ID" value="XM_004034569.1"/>
</dbReference>
<proteinExistence type="predicted"/>
<dbReference type="InterPro" id="IPR011016">
    <property type="entry name" value="Znf_RING-CH"/>
</dbReference>
<dbReference type="SMART" id="SM00240">
    <property type="entry name" value="FHA"/>
    <property type="match status" value="1"/>
</dbReference>
<dbReference type="Gene3D" id="3.30.40.10">
    <property type="entry name" value="Zinc/RING finger domain, C3HC4 (zinc finger)"/>
    <property type="match status" value="1"/>
</dbReference>
<dbReference type="InterPro" id="IPR008984">
    <property type="entry name" value="SMAD_FHA_dom_sf"/>
</dbReference>
<dbReference type="Gene3D" id="2.60.200.20">
    <property type="match status" value="1"/>
</dbReference>
<evidence type="ECO:0000313" key="7">
    <source>
        <dbReference type="Proteomes" id="UP000008983"/>
    </source>
</evidence>
<dbReference type="SUPFAM" id="SSF57850">
    <property type="entry name" value="RING/U-box"/>
    <property type="match status" value="1"/>
</dbReference>
<keyword evidence="7" id="KW-1185">Reference proteome</keyword>
<evidence type="ECO:0000256" key="2">
    <source>
        <dbReference type="ARBA" id="ARBA00022771"/>
    </source>
</evidence>
<feature type="domain" description="RING-CH-type" evidence="5">
    <location>
        <begin position="155"/>
        <end position="231"/>
    </location>
</feature>
<dbReference type="PANTHER" id="PTHR46210:SF1">
    <property type="entry name" value="FHA DOMAIN-CONTAINING PROTEIN"/>
    <property type="match status" value="1"/>
</dbReference>
<organism evidence="6 7">
    <name type="scientific">Ichthyophthirius multifiliis</name>
    <name type="common">White spot disease agent</name>
    <name type="synonym">Ich</name>
    <dbReference type="NCBI Taxonomy" id="5932"/>
    <lineage>
        <taxon>Eukaryota</taxon>
        <taxon>Sar</taxon>
        <taxon>Alveolata</taxon>
        <taxon>Ciliophora</taxon>
        <taxon>Intramacronucleata</taxon>
        <taxon>Oligohymenophorea</taxon>
        <taxon>Hymenostomatida</taxon>
        <taxon>Ophryoglenina</taxon>
        <taxon>Ichthyophthirius</taxon>
    </lineage>
</organism>
<dbReference type="Pfam" id="PF00498">
    <property type="entry name" value="FHA"/>
    <property type="match status" value="1"/>
</dbReference>
<dbReference type="eggNOG" id="KOG1609">
    <property type="taxonomic scope" value="Eukaryota"/>
</dbReference>
<keyword evidence="1" id="KW-0479">Metal-binding</keyword>
<evidence type="ECO:0008006" key="8">
    <source>
        <dbReference type="Google" id="ProtNLM"/>
    </source>
</evidence>
<dbReference type="InParanoid" id="G0QUI0"/>
<keyword evidence="3" id="KW-0862">Zinc</keyword>
<dbReference type="Pfam" id="PF12906">
    <property type="entry name" value="RINGv"/>
    <property type="match status" value="1"/>
</dbReference>
<dbReference type="PROSITE" id="PS50006">
    <property type="entry name" value="FHA_DOMAIN"/>
    <property type="match status" value="1"/>
</dbReference>